<dbReference type="NCBIfam" id="TIGR00730">
    <property type="entry name" value="Rossman fold protein, TIGR00730 family"/>
    <property type="match status" value="1"/>
</dbReference>
<reference evidence="4 5" key="1">
    <citation type="submission" date="2015-07" db="EMBL/GenBank/DDBJ databases">
        <title>Isolation and Genomic Characterization of a Novel Halophilic Metal-Reducing Deltaproteobacterium from the Deep Subsurface.</title>
        <authorList>
            <person name="Badalamenti J.P."/>
            <person name="Summers Z.M."/>
            <person name="Gralnick J.A."/>
            <person name="Bond D.R."/>
        </authorList>
    </citation>
    <scope>NUCLEOTIDE SEQUENCE [LARGE SCALE GENOMIC DNA]</scope>
    <source>
        <strain evidence="4 5">WTL</strain>
    </source>
</reference>
<evidence type="ECO:0000256" key="2">
    <source>
        <dbReference type="ARBA" id="ARBA00011985"/>
    </source>
</evidence>
<evidence type="ECO:0000313" key="4">
    <source>
        <dbReference type="EMBL" id="ALC17904.1"/>
    </source>
</evidence>
<proteinExistence type="predicted"/>
<evidence type="ECO:0000256" key="3">
    <source>
        <dbReference type="ARBA" id="ARBA00031983"/>
    </source>
</evidence>
<dbReference type="InterPro" id="IPR031100">
    <property type="entry name" value="LOG_fam"/>
</dbReference>
<protein>
    <recommendedName>
        <fullName evidence="3">AMP nucleosidase</fullName>
        <ecNumber evidence="2">3.2.2.4</ecNumber>
    </recommendedName>
    <alternativeName>
        <fullName evidence="3">AMP nucleosidase</fullName>
    </alternativeName>
</protein>
<dbReference type="Pfam" id="PF03641">
    <property type="entry name" value="Lysine_decarbox"/>
    <property type="match status" value="1"/>
</dbReference>
<dbReference type="SUPFAM" id="SSF102405">
    <property type="entry name" value="MCP/YpsA-like"/>
    <property type="match status" value="1"/>
</dbReference>
<dbReference type="Gene3D" id="3.40.50.450">
    <property type="match status" value="1"/>
</dbReference>
<dbReference type="GO" id="GO:0008714">
    <property type="term" value="F:AMP nucleosidase activity"/>
    <property type="evidence" value="ECO:0007669"/>
    <property type="project" value="UniProtKB-EC"/>
</dbReference>
<dbReference type="InterPro" id="IPR005269">
    <property type="entry name" value="LOG"/>
</dbReference>
<evidence type="ECO:0000256" key="1">
    <source>
        <dbReference type="ARBA" id="ARBA00000274"/>
    </source>
</evidence>
<dbReference type="PANTHER" id="PTHR43393:SF2">
    <property type="entry name" value="CYTOKININ RIBOSIDE 5'-MONOPHOSPHATE PHOSPHORIBOHYDROLASE"/>
    <property type="match status" value="1"/>
</dbReference>
<sequence length="342" mass="38644">MELHFTRTNNEVDPLIDELIAKVGIAHPGIVREMIISALKAGHESDYLADLKLMRTTMKEMRYTNKVFGPFRNRKKVTIFGSARTAPSEAIYQKCLVFARELADRGYMVITGGGGGIMQAGNEGAGADNSFAVNIRLPFEQETNPVMSQSKNVITYKYFFNRKVAFLKEANAVALFPGGFGTLDEAMEALTLMQTGKNPPIPLVLIDSDEGDYWENWLQFIKKTLLKRGLISGEDFSLFTITRDPIEAAEIIDEFYRVYHSSRFVGDILVIRLNKTLEQSHLDTLTREFSEIIRAGSVPVFSAALPEEKDQPDLLHLPRLVFEFNHFSYGLLKAFIRRLNSF</sequence>
<evidence type="ECO:0000313" key="5">
    <source>
        <dbReference type="Proteomes" id="UP000057158"/>
    </source>
</evidence>
<dbReference type="EMBL" id="CP010802">
    <property type="protein sequence ID" value="ALC17904.1"/>
    <property type="molecule type" value="Genomic_DNA"/>
</dbReference>
<dbReference type="GO" id="GO:0005829">
    <property type="term" value="C:cytosol"/>
    <property type="evidence" value="ECO:0007669"/>
    <property type="project" value="TreeGrafter"/>
</dbReference>
<dbReference type="Proteomes" id="UP000057158">
    <property type="component" value="Chromosome"/>
</dbReference>
<dbReference type="PANTHER" id="PTHR43393">
    <property type="entry name" value="CYTOKININ RIBOSIDE 5'-MONOPHOSPHATE PHOSPHORIBOHYDROLASE"/>
    <property type="match status" value="1"/>
</dbReference>
<dbReference type="GO" id="GO:0009691">
    <property type="term" value="P:cytokinin biosynthetic process"/>
    <property type="evidence" value="ECO:0007669"/>
    <property type="project" value="InterPro"/>
</dbReference>
<dbReference type="GO" id="GO:0003677">
    <property type="term" value="F:DNA binding"/>
    <property type="evidence" value="ECO:0007669"/>
    <property type="project" value="UniProtKB-KW"/>
</dbReference>
<dbReference type="RefSeq" id="WP_053551878.1">
    <property type="nucleotide sequence ID" value="NZ_CP010802.1"/>
</dbReference>
<dbReference type="KEGG" id="des:DSOUD_3179"/>
<dbReference type="OrthoDB" id="9801098at2"/>
<dbReference type="InterPro" id="IPR052341">
    <property type="entry name" value="LOG_family_nucleotidases"/>
</dbReference>
<gene>
    <name evidence="4" type="ORF">DSOUD_3179</name>
</gene>
<keyword evidence="4" id="KW-0238">DNA-binding</keyword>
<organism evidence="4 5">
    <name type="scientific">Desulfuromonas soudanensis</name>
    <dbReference type="NCBI Taxonomy" id="1603606"/>
    <lineage>
        <taxon>Bacteria</taxon>
        <taxon>Pseudomonadati</taxon>
        <taxon>Thermodesulfobacteriota</taxon>
        <taxon>Desulfuromonadia</taxon>
        <taxon>Desulfuromonadales</taxon>
        <taxon>Desulfuromonadaceae</taxon>
        <taxon>Desulfuromonas</taxon>
    </lineage>
</organism>
<dbReference type="STRING" id="1603606.DSOUD_3179"/>
<keyword evidence="5" id="KW-1185">Reference proteome</keyword>
<dbReference type="AlphaFoldDB" id="A0A0M4CZ40"/>
<comment type="catalytic activity">
    <reaction evidence="1">
        <text>AMP + H2O = D-ribose 5-phosphate + adenine</text>
        <dbReference type="Rhea" id="RHEA:20129"/>
        <dbReference type="ChEBI" id="CHEBI:15377"/>
        <dbReference type="ChEBI" id="CHEBI:16708"/>
        <dbReference type="ChEBI" id="CHEBI:78346"/>
        <dbReference type="ChEBI" id="CHEBI:456215"/>
        <dbReference type="EC" id="3.2.2.4"/>
    </reaction>
</comment>
<accession>A0A0M4CZ40</accession>
<dbReference type="EC" id="3.2.2.4" evidence="2"/>
<dbReference type="PATRIC" id="fig|1603606.3.peg.3425"/>
<name>A0A0M4CZ40_9BACT</name>